<accession>A0ABU1GDJ8</accession>
<reference evidence="2 3" key="1">
    <citation type="submission" date="2023-04" db="EMBL/GenBank/DDBJ databases">
        <title>A long-awaited taxogenomic arrangement of the family Halomonadaceae.</title>
        <authorList>
            <person name="De La Haba R."/>
            <person name="Chuvochina M."/>
            <person name="Wittouck S."/>
            <person name="Arahal D.R."/>
            <person name="Sanchez-Porro C."/>
            <person name="Hugenholtz P."/>
            <person name="Ventosa A."/>
        </authorList>
    </citation>
    <scope>NUCLEOTIDE SEQUENCE [LARGE SCALE GENOMIC DNA]</scope>
    <source>
        <strain evidence="2 3">DSM 18042</strain>
    </source>
</reference>
<gene>
    <name evidence="2" type="ORF">QC815_09365</name>
</gene>
<dbReference type="SUPFAM" id="SSF56954">
    <property type="entry name" value="Outer membrane efflux proteins (OEP)"/>
    <property type="match status" value="1"/>
</dbReference>
<protein>
    <submittedName>
        <fullName evidence="2">Uncharacterized protein</fullName>
    </submittedName>
</protein>
<evidence type="ECO:0000256" key="1">
    <source>
        <dbReference type="SAM" id="SignalP"/>
    </source>
</evidence>
<dbReference type="EMBL" id="JARWAI010000006">
    <property type="protein sequence ID" value="MDR5875129.1"/>
    <property type="molecule type" value="Genomic_DNA"/>
</dbReference>
<feature type="chain" id="PRO_5045252543" evidence="1">
    <location>
        <begin position="22"/>
        <end position="210"/>
    </location>
</feature>
<keyword evidence="1" id="KW-0732">Signal</keyword>
<evidence type="ECO:0000313" key="2">
    <source>
        <dbReference type="EMBL" id="MDR5875129.1"/>
    </source>
</evidence>
<sequence>MIRKAALAAIVTIAAPVWAEAAPLDDAIALVQRAHPVLAAEYAEYRETTRQHDWSSDITLGWTQRGTVEGGAAGANAGISVSIPLFDRSHELRTAEARSAWTASRDGVLTGFLASVSELEALALKLAEAERMRDFRRDRLEYQRRQVEEGIAEPDSLWPVAEAMELADLDYAERQAKQQALSERIAREFGGEQWTTLRDLLAEHVNRKVP</sequence>
<name>A0ABU1GDJ8_9GAMM</name>
<dbReference type="RefSeq" id="WP_309768192.1">
    <property type="nucleotide sequence ID" value="NZ_JARWAI010000006.1"/>
</dbReference>
<dbReference type="Gene3D" id="1.20.1600.10">
    <property type="entry name" value="Outer membrane efflux proteins (OEP)"/>
    <property type="match status" value="1"/>
</dbReference>
<organism evidence="2 3">
    <name type="scientific">Vreelandella gomseomensis</name>
    <dbReference type="NCBI Taxonomy" id="370766"/>
    <lineage>
        <taxon>Bacteria</taxon>
        <taxon>Pseudomonadati</taxon>
        <taxon>Pseudomonadota</taxon>
        <taxon>Gammaproteobacteria</taxon>
        <taxon>Oceanospirillales</taxon>
        <taxon>Halomonadaceae</taxon>
        <taxon>Vreelandella</taxon>
    </lineage>
</organism>
<evidence type="ECO:0000313" key="3">
    <source>
        <dbReference type="Proteomes" id="UP001269267"/>
    </source>
</evidence>
<dbReference type="Proteomes" id="UP001269267">
    <property type="component" value="Unassembled WGS sequence"/>
</dbReference>
<keyword evidence="3" id="KW-1185">Reference proteome</keyword>
<feature type="signal peptide" evidence="1">
    <location>
        <begin position="1"/>
        <end position="21"/>
    </location>
</feature>
<comment type="caution">
    <text evidence="2">The sequence shown here is derived from an EMBL/GenBank/DDBJ whole genome shotgun (WGS) entry which is preliminary data.</text>
</comment>
<proteinExistence type="predicted"/>